<evidence type="ECO:0000259" key="1">
    <source>
        <dbReference type="Pfam" id="PF24623"/>
    </source>
</evidence>
<accession>A0A5J6TBD0</accession>
<feature type="domain" description="DNA-binding phage zinc finger" evidence="1">
    <location>
        <begin position="6"/>
        <end position="47"/>
    </location>
</feature>
<evidence type="ECO:0000313" key="2">
    <source>
        <dbReference type="EMBL" id="QFG08201.1"/>
    </source>
</evidence>
<dbReference type="Pfam" id="PF24623">
    <property type="entry name" value="Phage_zn_bind_8"/>
    <property type="match status" value="1"/>
</dbReference>
<proteinExistence type="predicted"/>
<name>A0A5J6TBD0_9CAUD</name>
<gene>
    <name evidence="2" type="primary">63</name>
    <name evidence="2" type="ORF">PBI_GRETELLYN_63</name>
</gene>
<protein>
    <recommendedName>
        <fullName evidence="1">DNA-binding phage zinc finger domain-containing protein</fullName>
    </recommendedName>
</protein>
<reference evidence="2 3" key="1">
    <citation type="submission" date="2019-07" db="EMBL/GenBank/DDBJ databases">
        <authorList>
            <person name="Lauer M.J."/>
            <person name="Stoner T.H."/>
            <person name="Garlena R.A."/>
            <person name="Russell D.A."/>
            <person name="Pope W.H."/>
            <person name="Jacobs-Sera D."/>
            <person name="Hatfull G.F."/>
        </authorList>
    </citation>
    <scope>NUCLEOTIDE SEQUENCE [LARGE SCALE GENOMIC DNA]</scope>
</reference>
<evidence type="ECO:0000313" key="3">
    <source>
        <dbReference type="Proteomes" id="UP000325832"/>
    </source>
</evidence>
<dbReference type="EMBL" id="MN234162">
    <property type="protein sequence ID" value="QFG08201.1"/>
    <property type="molecule type" value="Genomic_DNA"/>
</dbReference>
<dbReference type="InterPro" id="IPR056911">
    <property type="entry name" value="Phage_Znf_bind_put"/>
</dbReference>
<sequence>MSQETRRQKALTVKCPNCDSEPWERCTQPTDTARKHVRWVHLAREHAAIEGRK</sequence>
<organism evidence="2 3">
    <name type="scientific">Gordonia phage GretelLyn</name>
    <dbReference type="NCBI Taxonomy" id="2599844"/>
    <lineage>
        <taxon>Viruses</taxon>
        <taxon>Duplodnaviria</taxon>
        <taxon>Heunggongvirae</taxon>
        <taxon>Uroviricota</taxon>
        <taxon>Caudoviricetes</taxon>
        <taxon>Dovevirinae</taxon>
        <taxon>Lambovirus</taxon>
        <taxon>Lambovirus sadboi</taxon>
    </lineage>
</organism>
<dbReference type="Proteomes" id="UP000325832">
    <property type="component" value="Genome"/>
</dbReference>